<dbReference type="SUPFAM" id="SSF54637">
    <property type="entry name" value="Thioesterase/thiol ester dehydrase-isomerase"/>
    <property type="match status" value="1"/>
</dbReference>
<comment type="caution">
    <text evidence="2">The sequence shown here is derived from an EMBL/GenBank/DDBJ whole genome shotgun (WGS) entry which is preliminary data.</text>
</comment>
<gene>
    <name evidence="2" type="ORF">FK256_02665</name>
</gene>
<sequence>MPPSIGDVNGLSPWDDVERLAAVLAAVLETGSSGLSQTQLRRLALRGAALSLPPVLVMQRLQGRLRAQDGTAAWNGLLHRRCLMSPSGAGDGAPGISRCPEGMSVQRTVRAGWELIRVTAEVQSVGRRWRVTHELARRGPADQPAATRKLTESEAGFDPPSGDGIYRLAYDDVVAWAEATGDRNAIHLLPGRAAELGLEAGPNDVVAHGLLLGALSLAVARPSPHQQIRLRFIGAADVPAHCLDGGEAWTTLVVDPGSGDIARCGRLVLQRR</sequence>
<evidence type="ECO:0008006" key="4">
    <source>
        <dbReference type="Google" id="ProtNLM"/>
    </source>
</evidence>
<dbReference type="AlphaFoldDB" id="A0A508A5W1"/>
<dbReference type="InterPro" id="IPR029069">
    <property type="entry name" value="HotDog_dom_sf"/>
</dbReference>
<protein>
    <recommendedName>
        <fullName evidence="4">MaoC-like domain-containing protein</fullName>
    </recommendedName>
</protein>
<evidence type="ECO:0000313" key="3">
    <source>
        <dbReference type="Proteomes" id="UP000319010"/>
    </source>
</evidence>
<dbReference type="EMBL" id="VICB01000003">
    <property type="protein sequence ID" value="TQD44787.1"/>
    <property type="molecule type" value="Genomic_DNA"/>
</dbReference>
<dbReference type="Proteomes" id="UP000319010">
    <property type="component" value="Unassembled WGS sequence"/>
</dbReference>
<reference evidence="2 3" key="1">
    <citation type="submission" date="2019-06" db="EMBL/GenBank/DDBJ databases">
        <title>Draft genome sequence of Actinomyces johnsonii CCUG 34287T.</title>
        <authorList>
            <person name="Salva-Serra F."/>
            <person name="Cardew S."/>
            <person name="Moore E."/>
        </authorList>
    </citation>
    <scope>NUCLEOTIDE SEQUENCE [LARGE SCALE GENOMIC DNA]</scope>
    <source>
        <strain evidence="2 3">CCUG 34287</strain>
    </source>
</reference>
<organism evidence="2 3">
    <name type="scientific">Actinomyces johnsonii</name>
    <dbReference type="NCBI Taxonomy" id="544581"/>
    <lineage>
        <taxon>Bacteria</taxon>
        <taxon>Bacillati</taxon>
        <taxon>Actinomycetota</taxon>
        <taxon>Actinomycetes</taxon>
        <taxon>Actinomycetales</taxon>
        <taxon>Actinomycetaceae</taxon>
        <taxon>Actinomyces</taxon>
    </lineage>
</organism>
<evidence type="ECO:0000313" key="2">
    <source>
        <dbReference type="EMBL" id="TQD44787.1"/>
    </source>
</evidence>
<feature type="region of interest" description="Disordered" evidence="1">
    <location>
        <begin position="136"/>
        <end position="156"/>
    </location>
</feature>
<proteinExistence type="predicted"/>
<evidence type="ECO:0000256" key="1">
    <source>
        <dbReference type="SAM" id="MobiDB-lite"/>
    </source>
</evidence>
<name>A0A508A5W1_9ACTO</name>
<accession>A0A508A5W1</accession>
<dbReference type="Gene3D" id="3.10.129.10">
    <property type="entry name" value="Hotdog Thioesterase"/>
    <property type="match status" value="1"/>
</dbReference>